<evidence type="ECO:0000313" key="4">
    <source>
        <dbReference type="Proteomes" id="UP000245667"/>
    </source>
</evidence>
<reference evidence="3 4" key="1">
    <citation type="submission" date="2018-05" db="EMBL/GenBank/DDBJ databases">
        <title>Genomic Encyclopedia of Archaeal and Bacterial Type Strains, Phase II (KMG-II): from individual species to whole genera.</title>
        <authorList>
            <person name="Goeker M."/>
        </authorList>
    </citation>
    <scope>NUCLEOTIDE SEQUENCE [LARGE SCALE GENOMIC DNA]</scope>
    <source>
        <strain evidence="3 4">DSM 23514</strain>
    </source>
</reference>
<keyword evidence="1" id="KW-0812">Transmembrane</keyword>
<dbReference type="Proteomes" id="UP000245667">
    <property type="component" value="Unassembled WGS sequence"/>
</dbReference>
<feature type="transmembrane region" description="Helical" evidence="1">
    <location>
        <begin position="101"/>
        <end position="119"/>
    </location>
</feature>
<keyword evidence="1" id="KW-1133">Transmembrane helix</keyword>
<dbReference type="InterPro" id="IPR050640">
    <property type="entry name" value="Bact_2-comp_sensor_kinase"/>
</dbReference>
<feature type="transmembrane region" description="Helical" evidence="1">
    <location>
        <begin position="75"/>
        <end position="94"/>
    </location>
</feature>
<dbReference type="Pfam" id="PF06580">
    <property type="entry name" value="His_kinase"/>
    <property type="match status" value="1"/>
</dbReference>
<dbReference type="PANTHER" id="PTHR34220">
    <property type="entry name" value="SENSOR HISTIDINE KINASE YPDA"/>
    <property type="match status" value="1"/>
</dbReference>
<dbReference type="PANTHER" id="PTHR34220:SF7">
    <property type="entry name" value="SENSOR HISTIDINE KINASE YPDA"/>
    <property type="match status" value="1"/>
</dbReference>
<protein>
    <submittedName>
        <fullName evidence="3">GHKL domain-containing protein</fullName>
    </submittedName>
</protein>
<dbReference type="Gene3D" id="3.30.565.10">
    <property type="entry name" value="Histidine kinase-like ATPase, C-terminal domain"/>
    <property type="match status" value="1"/>
</dbReference>
<dbReference type="EMBL" id="QGGQ01000002">
    <property type="protein sequence ID" value="PWK24561.1"/>
    <property type="molecule type" value="Genomic_DNA"/>
</dbReference>
<comment type="caution">
    <text evidence="3">The sequence shown here is derived from an EMBL/GenBank/DDBJ whole genome shotgun (WGS) entry which is preliminary data.</text>
</comment>
<gene>
    <name evidence="3" type="ORF">LX92_00925</name>
</gene>
<feature type="domain" description="Signal transduction histidine kinase internal region" evidence="2">
    <location>
        <begin position="215"/>
        <end position="292"/>
    </location>
</feature>
<dbReference type="GO" id="GO:0016020">
    <property type="term" value="C:membrane"/>
    <property type="evidence" value="ECO:0007669"/>
    <property type="project" value="InterPro"/>
</dbReference>
<proteinExistence type="predicted"/>
<dbReference type="AlphaFoldDB" id="A0A316E2D9"/>
<name>A0A316E2D9_9FLAO</name>
<dbReference type="SUPFAM" id="SSF55874">
    <property type="entry name" value="ATPase domain of HSP90 chaperone/DNA topoisomerase II/histidine kinase"/>
    <property type="match status" value="1"/>
</dbReference>
<evidence type="ECO:0000313" key="3">
    <source>
        <dbReference type="EMBL" id="PWK24561.1"/>
    </source>
</evidence>
<dbReference type="InterPro" id="IPR036890">
    <property type="entry name" value="HATPase_C_sf"/>
</dbReference>
<feature type="transmembrane region" description="Helical" evidence="1">
    <location>
        <begin position="35"/>
        <end position="55"/>
    </location>
</feature>
<sequence length="399" mass="46329">MQSYVTNMNSVSSKNSTEYMSDNYKNKGFLKRKDLFEPVIILAFWVVLFASPLLFGQFEEEINWVHVFDIWRNHVALLALFLVHRFLLMPLLFFKGKKAAYFSAIFILILVGTFVIYSINDRVNSQVLPPPPPHDRIERKMDRFTENRARDTFEGQVPRPIPKGRNSQGPIPAYANFLMLSILLLGFDAGLQLSMRWASLEQEKIKLQKENVENQLAFLRNQVSPHFFMNTLNNIHALVDIDSEEAKLSIIKLSYLMRHLLYDSEEKVTPITKEVEFIKSYIELMRLRFTDKVVIKVDIPQSIPKKSIPPLLFTSLLENAFKHGISYDKESFIHIAMSFTEDQLQFRIENSNHSKKAEGSSGIGIENIRKRLDLLYKKDYDLAITETDDKYVINLNIPL</sequence>
<dbReference type="GO" id="GO:0000155">
    <property type="term" value="F:phosphorelay sensor kinase activity"/>
    <property type="evidence" value="ECO:0007669"/>
    <property type="project" value="InterPro"/>
</dbReference>
<evidence type="ECO:0000259" key="2">
    <source>
        <dbReference type="Pfam" id="PF06580"/>
    </source>
</evidence>
<dbReference type="InterPro" id="IPR010559">
    <property type="entry name" value="Sig_transdc_His_kin_internal"/>
</dbReference>
<dbReference type="OrthoDB" id="9809908at2"/>
<accession>A0A316E2D9</accession>
<organism evidence="3 4">
    <name type="scientific">Maribacter polysiphoniae</name>
    <dbReference type="NCBI Taxonomy" id="429344"/>
    <lineage>
        <taxon>Bacteria</taxon>
        <taxon>Pseudomonadati</taxon>
        <taxon>Bacteroidota</taxon>
        <taxon>Flavobacteriia</taxon>
        <taxon>Flavobacteriales</taxon>
        <taxon>Flavobacteriaceae</taxon>
        <taxon>Maribacter</taxon>
    </lineage>
</organism>
<keyword evidence="1" id="KW-0472">Membrane</keyword>
<evidence type="ECO:0000256" key="1">
    <source>
        <dbReference type="SAM" id="Phobius"/>
    </source>
</evidence>